<dbReference type="SUPFAM" id="SSF56037">
    <property type="entry name" value="PheT/TilS domain"/>
    <property type="match status" value="1"/>
</dbReference>
<dbReference type="CDD" id="cd01992">
    <property type="entry name" value="TilS_N"/>
    <property type="match status" value="1"/>
</dbReference>
<dbReference type="Gene3D" id="3.40.50.620">
    <property type="entry name" value="HUPs"/>
    <property type="match status" value="1"/>
</dbReference>
<accession>A0ABT7SP41</accession>
<proteinExistence type="inferred from homology"/>
<evidence type="ECO:0000256" key="3">
    <source>
        <dbReference type="ARBA" id="ARBA00022598"/>
    </source>
</evidence>
<evidence type="ECO:0000259" key="9">
    <source>
        <dbReference type="SMART" id="SM00977"/>
    </source>
</evidence>
<keyword evidence="4 8" id="KW-0819">tRNA processing</keyword>
<keyword evidence="11" id="KW-1185">Reference proteome</keyword>
<evidence type="ECO:0000256" key="7">
    <source>
        <dbReference type="ARBA" id="ARBA00048539"/>
    </source>
</evidence>
<reference evidence="10 11" key="1">
    <citation type="submission" date="2023-06" db="EMBL/GenBank/DDBJ databases">
        <title>Thiopseudomonas sp. CY1220 draft genome sequence.</title>
        <authorList>
            <person name="Zhao G."/>
            <person name="An M."/>
        </authorList>
    </citation>
    <scope>NUCLEOTIDE SEQUENCE [LARGE SCALE GENOMIC DNA]</scope>
    <source>
        <strain evidence="10 11">CY1220</strain>
    </source>
</reference>
<dbReference type="PANTHER" id="PTHR43033">
    <property type="entry name" value="TRNA(ILE)-LYSIDINE SYNTHASE-RELATED"/>
    <property type="match status" value="1"/>
</dbReference>
<feature type="domain" description="Lysidine-tRNA(Ile) synthetase C-terminal" evidence="9">
    <location>
        <begin position="360"/>
        <end position="428"/>
    </location>
</feature>
<dbReference type="SUPFAM" id="SSF52402">
    <property type="entry name" value="Adenine nucleotide alpha hydrolases-like"/>
    <property type="match status" value="1"/>
</dbReference>
<dbReference type="EMBL" id="JAUCDY010000006">
    <property type="protein sequence ID" value="MDM7857955.1"/>
    <property type="molecule type" value="Genomic_DNA"/>
</dbReference>
<keyword evidence="5 8" id="KW-0547">Nucleotide-binding</keyword>
<comment type="caution">
    <text evidence="10">The sequence shown here is derived from an EMBL/GenBank/DDBJ whole genome shotgun (WGS) entry which is preliminary data.</text>
</comment>
<name>A0ABT7SP41_9GAMM</name>
<dbReference type="Proteomes" id="UP001241056">
    <property type="component" value="Unassembled WGS sequence"/>
</dbReference>
<dbReference type="Pfam" id="PF09179">
    <property type="entry name" value="TilS"/>
    <property type="match status" value="1"/>
</dbReference>
<dbReference type="GO" id="GO:0032267">
    <property type="term" value="F:tRNA(Ile)-lysidine synthase activity"/>
    <property type="evidence" value="ECO:0007669"/>
    <property type="project" value="UniProtKB-EC"/>
</dbReference>
<dbReference type="Pfam" id="PF01171">
    <property type="entry name" value="ATP_bind_3"/>
    <property type="match status" value="1"/>
</dbReference>
<dbReference type="Gene3D" id="1.20.59.20">
    <property type="match status" value="1"/>
</dbReference>
<dbReference type="InterPro" id="IPR011063">
    <property type="entry name" value="TilS/TtcA_N"/>
</dbReference>
<protein>
    <recommendedName>
        <fullName evidence="8">tRNA(Ile)-lysidine synthase</fullName>
        <ecNumber evidence="8">6.3.4.19</ecNumber>
    </recommendedName>
    <alternativeName>
        <fullName evidence="8">tRNA(Ile)-2-lysyl-cytidine synthase</fullName>
    </alternativeName>
    <alternativeName>
        <fullName evidence="8">tRNA(Ile)-lysidine synthetase</fullName>
    </alternativeName>
</protein>
<keyword evidence="6 8" id="KW-0067">ATP-binding</keyword>
<dbReference type="SMART" id="SM00977">
    <property type="entry name" value="TilS_C"/>
    <property type="match status" value="1"/>
</dbReference>
<dbReference type="EC" id="6.3.4.19" evidence="8"/>
<comment type="similarity">
    <text evidence="8">Belongs to the tRNA(Ile)-lysidine synthase family.</text>
</comment>
<comment type="domain">
    <text evidence="8">The N-terminal region contains the highly conserved SGGXDS motif, predicted to be a P-loop motif involved in ATP binding.</text>
</comment>
<dbReference type="InterPro" id="IPR012795">
    <property type="entry name" value="tRNA_Ile_lys_synt_N"/>
</dbReference>
<dbReference type="SUPFAM" id="SSF82829">
    <property type="entry name" value="MesJ substrate recognition domain-like"/>
    <property type="match status" value="1"/>
</dbReference>
<sequence>MQHRIVPQVIEQLKPWQRAPAWCVAFSGGLDSTVLLHILATQIPPSSRPALRAVYIHHGLQQAAEDWPAHCQSVCEQLGVALSVIKIKVAQQASVEQAARNARYTAYAEHLQPEELLLMAQHQDDQAETLLFRLLRGSGITGLQAIPRQRALGQAHLLRPLLGIARQELEDYAQQHQLNWVEDPSNAEEYFDRNFLRRQIIPLLKQRWPATLSVLQRATEHMREAQQLLNDLAQLDLQQAQLAAPISWLPLAGLQLDKIAKLSDKRQKNLLRYWLADKTPAIETQHWAGWYDLRDAKADAQPVWRLQQGALVRYQQQLYWLPESWLASVETVQLEITKPGRYVLPGNGVLEVQGELPVLIHIRYRQGGEQMQLPTRGRRDLKRLLQEQNIPQFLRQRIPLAYMQQQLIAVANCSSLQGAKAKQFQLYWYPPP</sequence>
<keyword evidence="2 8" id="KW-0963">Cytoplasm</keyword>
<evidence type="ECO:0000256" key="4">
    <source>
        <dbReference type="ARBA" id="ARBA00022694"/>
    </source>
</evidence>
<evidence type="ECO:0000256" key="2">
    <source>
        <dbReference type="ARBA" id="ARBA00022490"/>
    </source>
</evidence>
<evidence type="ECO:0000256" key="8">
    <source>
        <dbReference type="HAMAP-Rule" id="MF_01161"/>
    </source>
</evidence>
<organism evidence="10 11">
    <name type="scientific">Thiopseudomonas acetoxidans</name>
    <dbReference type="NCBI Taxonomy" id="3041622"/>
    <lineage>
        <taxon>Bacteria</taxon>
        <taxon>Pseudomonadati</taxon>
        <taxon>Pseudomonadota</taxon>
        <taxon>Gammaproteobacteria</taxon>
        <taxon>Pseudomonadales</taxon>
        <taxon>Pseudomonadaceae</taxon>
        <taxon>Thiopseudomonas</taxon>
    </lineage>
</organism>
<dbReference type="InterPro" id="IPR015262">
    <property type="entry name" value="tRNA_Ile_lys_synt_subst-bd"/>
</dbReference>
<evidence type="ECO:0000256" key="5">
    <source>
        <dbReference type="ARBA" id="ARBA00022741"/>
    </source>
</evidence>
<evidence type="ECO:0000256" key="1">
    <source>
        <dbReference type="ARBA" id="ARBA00004496"/>
    </source>
</evidence>
<dbReference type="Pfam" id="PF11734">
    <property type="entry name" value="TilS_C"/>
    <property type="match status" value="1"/>
</dbReference>
<dbReference type="InterPro" id="IPR014729">
    <property type="entry name" value="Rossmann-like_a/b/a_fold"/>
</dbReference>
<dbReference type="RefSeq" id="WP_289410610.1">
    <property type="nucleotide sequence ID" value="NZ_JAUCDY010000006.1"/>
</dbReference>
<comment type="catalytic activity">
    <reaction evidence="7 8">
        <text>cytidine(34) in tRNA(Ile2) + L-lysine + ATP = lysidine(34) in tRNA(Ile2) + AMP + diphosphate + H(+)</text>
        <dbReference type="Rhea" id="RHEA:43744"/>
        <dbReference type="Rhea" id="RHEA-COMP:10625"/>
        <dbReference type="Rhea" id="RHEA-COMP:10670"/>
        <dbReference type="ChEBI" id="CHEBI:15378"/>
        <dbReference type="ChEBI" id="CHEBI:30616"/>
        <dbReference type="ChEBI" id="CHEBI:32551"/>
        <dbReference type="ChEBI" id="CHEBI:33019"/>
        <dbReference type="ChEBI" id="CHEBI:82748"/>
        <dbReference type="ChEBI" id="CHEBI:83665"/>
        <dbReference type="ChEBI" id="CHEBI:456215"/>
        <dbReference type="EC" id="6.3.4.19"/>
    </reaction>
</comment>
<evidence type="ECO:0000256" key="6">
    <source>
        <dbReference type="ARBA" id="ARBA00022840"/>
    </source>
</evidence>
<gene>
    <name evidence="8 10" type="primary">tilS</name>
    <name evidence="10" type="ORF">QEZ41_06645</name>
</gene>
<dbReference type="PANTHER" id="PTHR43033:SF1">
    <property type="entry name" value="TRNA(ILE)-LYSIDINE SYNTHASE-RELATED"/>
    <property type="match status" value="1"/>
</dbReference>
<evidence type="ECO:0000313" key="11">
    <source>
        <dbReference type="Proteomes" id="UP001241056"/>
    </source>
</evidence>
<comment type="subcellular location">
    <subcellularLocation>
        <location evidence="1 8">Cytoplasm</location>
    </subcellularLocation>
</comment>
<comment type="function">
    <text evidence="8">Ligates lysine onto the cytidine present at position 34 of the AUA codon-specific tRNA(Ile) that contains the anticodon CAU, in an ATP-dependent manner. Cytidine is converted to lysidine, thus changing the amino acid specificity of the tRNA from methionine to isoleucine.</text>
</comment>
<evidence type="ECO:0000313" key="10">
    <source>
        <dbReference type="EMBL" id="MDM7857955.1"/>
    </source>
</evidence>
<dbReference type="NCBIfam" id="TIGR02432">
    <property type="entry name" value="lysidine_TilS_N"/>
    <property type="match status" value="1"/>
</dbReference>
<dbReference type="NCBIfam" id="TIGR02433">
    <property type="entry name" value="lysidine_TilS_C"/>
    <property type="match status" value="1"/>
</dbReference>
<keyword evidence="3 8" id="KW-0436">Ligase</keyword>
<dbReference type="InterPro" id="IPR012796">
    <property type="entry name" value="Lysidine-tRNA-synth_C"/>
</dbReference>
<dbReference type="InterPro" id="IPR012094">
    <property type="entry name" value="tRNA_Ile_lys_synt"/>
</dbReference>
<feature type="binding site" evidence="8">
    <location>
        <begin position="27"/>
        <end position="32"/>
    </location>
    <ligand>
        <name>ATP</name>
        <dbReference type="ChEBI" id="CHEBI:30616"/>
    </ligand>
</feature>
<dbReference type="HAMAP" id="MF_01161">
    <property type="entry name" value="tRNA_Ile_lys_synt"/>
    <property type="match status" value="1"/>
</dbReference>